<comment type="similarity">
    <text evidence="3">Belongs to the NiCoT transporter (TC 2.A.52) family. RcnA subfamily.</text>
</comment>
<evidence type="ECO:0000256" key="10">
    <source>
        <dbReference type="ARBA" id="ARBA00023065"/>
    </source>
</evidence>
<dbReference type="PANTHER" id="PTHR40659:SF1">
    <property type="entry name" value="NICKEL_COBALT EFFLUX SYSTEM RCNA"/>
    <property type="match status" value="1"/>
</dbReference>
<evidence type="ECO:0000313" key="16">
    <source>
        <dbReference type="Proteomes" id="UP001211544"/>
    </source>
</evidence>
<dbReference type="AlphaFoldDB" id="A0AAJ5QKC4"/>
<keyword evidence="12 14" id="KW-0472">Membrane</keyword>
<keyword evidence="7" id="KW-0533">Nickel</keyword>
<evidence type="ECO:0000256" key="7">
    <source>
        <dbReference type="ARBA" id="ARBA00022596"/>
    </source>
</evidence>
<dbReference type="GO" id="GO:0015099">
    <property type="term" value="F:nickel cation transmembrane transporter activity"/>
    <property type="evidence" value="ECO:0007669"/>
    <property type="project" value="UniProtKB-UniRule"/>
</dbReference>
<dbReference type="PANTHER" id="PTHR40659">
    <property type="entry name" value="NICKEL/COBALT EFFLUX SYSTEM RCNA"/>
    <property type="match status" value="1"/>
</dbReference>
<comment type="subcellular location">
    <subcellularLocation>
        <location evidence="2 14">Cell membrane</location>
        <topology evidence="2 14">Multi-pass membrane protein</topology>
    </subcellularLocation>
</comment>
<dbReference type="InterPro" id="IPR051224">
    <property type="entry name" value="NiCoT_RcnA"/>
</dbReference>
<dbReference type="GO" id="GO:0005886">
    <property type="term" value="C:plasma membrane"/>
    <property type="evidence" value="ECO:0007669"/>
    <property type="project" value="UniProtKB-SubCell"/>
</dbReference>
<keyword evidence="5 14" id="KW-0813">Transport</keyword>
<protein>
    <recommendedName>
        <fullName evidence="14">Nickel/cobalt efflux system</fullName>
    </recommendedName>
</protein>
<evidence type="ECO:0000256" key="4">
    <source>
        <dbReference type="ARBA" id="ARBA00022426"/>
    </source>
</evidence>
<dbReference type="GO" id="GO:0006824">
    <property type="term" value="P:cobalt ion transport"/>
    <property type="evidence" value="ECO:0007669"/>
    <property type="project" value="UniProtKB-KW"/>
</dbReference>
<dbReference type="EMBL" id="CP104758">
    <property type="protein sequence ID" value="WBG91788.1"/>
    <property type="molecule type" value="Genomic_DNA"/>
</dbReference>
<dbReference type="GO" id="GO:0046583">
    <property type="term" value="F:monoatomic cation efflux transmembrane transporter activity"/>
    <property type="evidence" value="ECO:0007669"/>
    <property type="project" value="TreeGrafter"/>
</dbReference>
<proteinExistence type="inferred from homology"/>
<gene>
    <name evidence="15" type="ORF">N5580_04340</name>
</gene>
<keyword evidence="6" id="KW-1003">Cell membrane</keyword>
<feature type="transmembrane region" description="Helical" evidence="14">
    <location>
        <begin position="109"/>
        <end position="131"/>
    </location>
</feature>
<keyword evidence="8 14" id="KW-0812">Transmembrane</keyword>
<keyword evidence="10" id="KW-0406">Ion transport</keyword>
<evidence type="ECO:0000256" key="9">
    <source>
        <dbReference type="ARBA" id="ARBA00022989"/>
    </source>
</evidence>
<organism evidence="15 16">
    <name type="scientific">Pantoea piersonii</name>
    <dbReference type="NCBI Taxonomy" id="2364647"/>
    <lineage>
        <taxon>Bacteria</taxon>
        <taxon>Pseudomonadati</taxon>
        <taxon>Pseudomonadota</taxon>
        <taxon>Gammaproteobacteria</taxon>
        <taxon>Enterobacterales</taxon>
        <taxon>Erwiniaceae</taxon>
        <taxon>Pantoea</taxon>
    </lineage>
</organism>
<evidence type="ECO:0000256" key="8">
    <source>
        <dbReference type="ARBA" id="ARBA00022692"/>
    </source>
</evidence>
<name>A0AAJ5QKC4_9GAMM</name>
<dbReference type="RefSeq" id="WP_269949952.1">
    <property type="nucleotide sequence ID" value="NZ_CP104758.1"/>
</dbReference>
<reference evidence="15 16" key="1">
    <citation type="journal article" date="2022" name="J Glob Antimicrob Resist">
        <title>First complete genome of a multidrug resistant strain of the novel human pathogen Kalamiella piersonii (GABEKP28) identified in human saliva.</title>
        <authorList>
            <person name="McDonagh F."/>
            <person name="Singh N.K."/>
            <person name="Venkateswaran K."/>
            <person name="Lonappan A.M."/>
            <person name="Hallahan B."/>
            <person name="Tuohy A."/>
            <person name="Burke L."/>
            <person name="Kovarova A."/>
            <person name="Miliotis G."/>
        </authorList>
    </citation>
    <scope>NUCLEOTIDE SEQUENCE [LARGE SCALE GENOMIC DNA]</scope>
    <source>
        <strain evidence="15 16">GABEKP28</strain>
    </source>
</reference>
<evidence type="ECO:0000256" key="2">
    <source>
        <dbReference type="ARBA" id="ARBA00004651"/>
    </source>
</evidence>
<evidence type="ECO:0000256" key="11">
    <source>
        <dbReference type="ARBA" id="ARBA00023112"/>
    </source>
</evidence>
<evidence type="ECO:0000256" key="13">
    <source>
        <dbReference type="ARBA" id="ARBA00023285"/>
    </source>
</evidence>
<dbReference type="Proteomes" id="UP001211544">
    <property type="component" value="Chromosome"/>
</dbReference>
<keyword evidence="11" id="KW-0921">Nickel transport</keyword>
<accession>A0AAJ5QKC4</accession>
<evidence type="ECO:0000256" key="12">
    <source>
        <dbReference type="ARBA" id="ARBA00023136"/>
    </source>
</evidence>
<comment type="function">
    <text evidence="1">Efflux system for nickel and cobalt.</text>
</comment>
<dbReference type="Pfam" id="PF03824">
    <property type="entry name" value="NicO"/>
    <property type="match status" value="2"/>
</dbReference>
<keyword evidence="16" id="KW-1185">Reference proteome</keyword>
<feature type="transmembrane region" description="Helical" evidence="14">
    <location>
        <begin position="217"/>
        <end position="237"/>
    </location>
</feature>
<dbReference type="GO" id="GO:0032025">
    <property type="term" value="P:response to cobalt ion"/>
    <property type="evidence" value="ECO:0007669"/>
    <property type="project" value="TreeGrafter"/>
</dbReference>
<evidence type="ECO:0000256" key="1">
    <source>
        <dbReference type="ARBA" id="ARBA00002510"/>
    </source>
</evidence>
<feature type="transmembrane region" description="Helical" evidence="14">
    <location>
        <begin position="75"/>
        <end position="97"/>
    </location>
</feature>
<keyword evidence="4" id="KW-0171">Cobalt transport</keyword>
<evidence type="ECO:0000256" key="5">
    <source>
        <dbReference type="ARBA" id="ARBA00022448"/>
    </source>
</evidence>
<evidence type="ECO:0000313" key="15">
    <source>
        <dbReference type="EMBL" id="WBG91788.1"/>
    </source>
</evidence>
<keyword evidence="9 14" id="KW-1133">Transmembrane helix</keyword>
<evidence type="ECO:0000256" key="14">
    <source>
        <dbReference type="RuleBase" id="RU362101"/>
    </source>
</evidence>
<feature type="transmembrane region" description="Helical" evidence="14">
    <location>
        <begin position="243"/>
        <end position="269"/>
    </location>
</feature>
<feature type="transmembrane region" description="Helical" evidence="14">
    <location>
        <begin position="151"/>
        <end position="169"/>
    </location>
</feature>
<dbReference type="GO" id="GO:0010045">
    <property type="term" value="P:response to nickel cation"/>
    <property type="evidence" value="ECO:0007669"/>
    <property type="project" value="TreeGrafter"/>
</dbReference>
<evidence type="ECO:0000256" key="6">
    <source>
        <dbReference type="ARBA" id="ARBA00022475"/>
    </source>
</evidence>
<sequence length="327" mass="35078">MSLMFSRAPARRVWPLWLLAFALAATAFALWQYWPQILLQSVSWQKELHQQMTQLLQQVKTAPEQAGGMLVLFSLAYGVLHALGPGHGKVVITTFLATHPARLKTTLRLTLLASLLQGSVAIVLVTLMLVVLQTSSRQLHLSSYWLEKGSYLLVIGLGIWIGVRALKALRRQLQPRSPMKIHALRADHQHDAHCGCGHAHLPDAQQVAGAVSLKTQLLLVASMGLRPCSGAIMMLLFSRVIGVYLWGVLSAAVMALGTALTISAIGLLVQRSRRLALRLGGESRAASTAALAMPVLALVGSALLIAAGLALWQSATPGIGGGLRPFG</sequence>
<dbReference type="InterPro" id="IPR011541">
    <property type="entry name" value="Ni/Co_transpt_high_affinity"/>
</dbReference>
<feature type="transmembrane region" description="Helical" evidence="14">
    <location>
        <begin position="290"/>
        <end position="312"/>
    </location>
</feature>
<evidence type="ECO:0000256" key="3">
    <source>
        <dbReference type="ARBA" id="ARBA00010428"/>
    </source>
</evidence>
<dbReference type="KEGG" id="kpie:N5580_04340"/>
<keyword evidence="13" id="KW-0170">Cobalt</keyword>